<organism evidence="1 2">
    <name type="scientific">Nitrosococcus oceani C-27</name>
    <dbReference type="NCBI Taxonomy" id="314279"/>
    <lineage>
        <taxon>Bacteria</taxon>
        <taxon>Pseudomonadati</taxon>
        <taxon>Pseudomonadota</taxon>
        <taxon>Gammaproteobacteria</taxon>
        <taxon>Chromatiales</taxon>
        <taxon>Chromatiaceae</taxon>
        <taxon>Nitrosococcus</taxon>
    </lineage>
</organism>
<dbReference type="Gene3D" id="3.40.50.150">
    <property type="entry name" value="Vaccinia Virus protein VP39"/>
    <property type="match status" value="1"/>
</dbReference>
<dbReference type="HOGENOM" id="CLU_1101931_0_0_6"/>
<gene>
    <name evidence="1" type="ORF">IB75_11595</name>
</gene>
<dbReference type="EMBL" id="JPGN01000070">
    <property type="protein sequence ID" value="KFI18935.1"/>
    <property type="molecule type" value="Genomic_DNA"/>
</dbReference>
<sequence>MSERSLKFQQRQHNRYWWHRTPNSNYIPITYSFLDEDEWLLLQSWFEDTERRYPNTGEANVPPLSLLIGFISGNAINRIVQCGHYVGYSTLLLGFLLRKMGQKNALFSIDIDDRVTRYTKGWVTEAGLEEQVRLCVADSADRGGPARAAEYFGGLPPQLVFIDSSHQYEHTLKELELWYSVLPIGGLLILHDTSQFAAAFDATGKGGVFRAVSEWCAVQGKTGLMLNSFVTGGSPGDFPYRDGCGLSIIQKN</sequence>
<dbReference type="Pfam" id="PF13578">
    <property type="entry name" value="Methyltransf_24"/>
    <property type="match status" value="1"/>
</dbReference>
<comment type="caution">
    <text evidence="1">The sequence shown here is derived from an EMBL/GenBank/DDBJ whole genome shotgun (WGS) entry which is preliminary data.</text>
</comment>
<reference evidence="1 2" key="1">
    <citation type="submission" date="2014-07" db="EMBL/GenBank/DDBJ databases">
        <title>Comparative analysis of Nitrosococcus oceani genome inventories of strains from Pacific and Atlantic gyres.</title>
        <authorList>
            <person name="Lim C.K."/>
            <person name="Wang L."/>
            <person name="Sayavedra-Soto L.A."/>
            <person name="Klotz M.G."/>
        </authorList>
    </citation>
    <scope>NUCLEOTIDE SEQUENCE [LARGE SCALE GENOMIC DNA]</scope>
    <source>
        <strain evidence="1 2">C-27</strain>
    </source>
</reference>
<dbReference type="AlphaFoldDB" id="A0A0E2Z5X8"/>
<proteinExistence type="predicted"/>
<dbReference type="OrthoDB" id="292252at2"/>
<dbReference type="InterPro" id="IPR029063">
    <property type="entry name" value="SAM-dependent_MTases_sf"/>
</dbReference>
<name>A0A0E2Z5X8_9GAMM</name>
<dbReference type="SUPFAM" id="SSF53335">
    <property type="entry name" value="S-adenosyl-L-methionine-dependent methyltransferases"/>
    <property type="match status" value="1"/>
</dbReference>
<dbReference type="Proteomes" id="UP000028839">
    <property type="component" value="Unassembled WGS sequence"/>
</dbReference>
<evidence type="ECO:0008006" key="3">
    <source>
        <dbReference type="Google" id="ProtNLM"/>
    </source>
</evidence>
<accession>A0A0E2Z5X8</accession>
<evidence type="ECO:0000313" key="2">
    <source>
        <dbReference type="Proteomes" id="UP000028839"/>
    </source>
</evidence>
<protein>
    <recommendedName>
        <fullName evidence="3">Class I SAM-dependent methyltransferase</fullName>
    </recommendedName>
</protein>
<evidence type="ECO:0000313" key="1">
    <source>
        <dbReference type="EMBL" id="KFI18935.1"/>
    </source>
</evidence>